<accession>A0A941GWQ0</accession>
<proteinExistence type="predicted"/>
<reference evidence="1" key="1">
    <citation type="submission" date="2021-02" db="EMBL/GenBank/DDBJ databases">
        <title>Metagenome analyses of Stigonema ocellatum DSM 106950, Chlorogloea purpurea SAG 13.99 and Gomphosphaeria aponina DSM 107014.</title>
        <authorList>
            <person name="Marter P."/>
            <person name="Huang S."/>
        </authorList>
    </citation>
    <scope>NUCLEOTIDE SEQUENCE</scope>
    <source>
        <strain evidence="1">JP213</strain>
    </source>
</reference>
<dbReference type="InterPro" id="IPR013324">
    <property type="entry name" value="RNA_pol_sigma_r3/r4-like"/>
</dbReference>
<dbReference type="EMBL" id="JADQBC010000114">
    <property type="protein sequence ID" value="MBR8829173.1"/>
    <property type="molecule type" value="Genomic_DNA"/>
</dbReference>
<comment type="caution">
    <text evidence="1">The sequence shown here is derived from an EMBL/GenBank/DDBJ whole genome shotgun (WGS) entry which is preliminary data.</text>
</comment>
<gene>
    <name evidence="1" type="ORF">DSM107014_14965</name>
</gene>
<evidence type="ECO:0000313" key="1">
    <source>
        <dbReference type="EMBL" id="MBR8829173.1"/>
    </source>
</evidence>
<dbReference type="SUPFAM" id="SSF88659">
    <property type="entry name" value="Sigma3 and sigma4 domains of RNA polymerase sigma factors"/>
    <property type="match status" value="1"/>
</dbReference>
<evidence type="ECO:0000313" key="2">
    <source>
        <dbReference type="Proteomes" id="UP000767446"/>
    </source>
</evidence>
<organism evidence="1 2">
    <name type="scientific">Gomphosphaeria aponina SAG 52.96 = DSM 107014</name>
    <dbReference type="NCBI Taxonomy" id="1521640"/>
    <lineage>
        <taxon>Bacteria</taxon>
        <taxon>Bacillati</taxon>
        <taxon>Cyanobacteriota</taxon>
        <taxon>Cyanophyceae</taxon>
        <taxon>Oscillatoriophycideae</taxon>
        <taxon>Chroococcales</taxon>
        <taxon>Gomphosphaeriaceae</taxon>
        <taxon>Gomphosphaeria</taxon>
    </lineage>
</organism>
<protein>
    <submittedName>
        <fullName evidence="1">Sigma-70 family RNA polymerase sigma factor</fullName>
    </submittedName>
</protein>
<dbReference type="AlphaFoldDB" id="A0A941GWQ0"/>
<sequence>MEIPSYPESNHPLVQFLAQENDEKLLIMFQEYPEQGKYFTAIFCRYSSIIYRLIFQSLETPLLTDYIFTQIWGDIFYEMRGLVLNREGKPEFSSLQNWLLYLTTLTINEQQLPDVKSIPSDFQPVSPPLICYLEQALDLLPPMMRFIFVMTEKFNWSQTRIAAYLQAEGETITPTEIEKWLKRAYKMLESAIPEDIRLIYLDGGTISSEWYFQEI</sequence>
<name>A0A941GWQ0_9CHRO</name>
<dbReference type="Proteomes" id="UP000767446">
    <property type="component" value="Unassembled WGS sequence"/>
</dbReference>